<dbReference type="PANTHER" id="PTHR31302">
    <property type="entry name" value="TRANSMEMBRANE PROTEIN WITH METALLOPHOSPHOESTERASE DOMAIN-RELATED"/>
    <property type="match status" value="1"/>
</dbReference>
<dbReference type="Gene3D" id="3.60.21.10">
    <property type="match status" value="1"/>
</dbReference>
<feature type="domain" description="Calcineurin-like phosphoesterase" evidence="3">
    <location>
        <begin position="54"/>
        <end position="218"/>
    </location>
</feature>
<evidence type="ECO:0000256" key="2">
    <source>
        <dbReference type="ARBA" id="ARBA00022801"/>
    </source>
</evidence>
<dbReference type="InterPro" id="IPR004843">
    <property type="entry name" value="Calcineurin-like_PHP"/>
</dbReference>
<evidence type="ECO:0000313" key="5">
    <source>
        <dbReference type="Proteomes" id="UP001595387"/>
    </source>
</evidence>
<dbReference type="RefSeq" id="WP_390304114.1">
    <property type="nucleotide sequence ID" value="NZ_JBHRRZ010000010.1"/>
</dbReference>
<keyword evidence="1" id="KW-0479">Metal-binding</keyword>
<evidence type="ECO:0000256" key="1">
    <source>
        <dbReference type="ARBA" id="ARBA00022723"/>
    </source>
</evidence>
<protein>
    <submittedName>
        <fullName evidence="4">Metallophosphoesterase</fullName>
    </submittedName>
</protein>
<name>A0ABV7A4J2_9BACI</name>
<evidence type="ECO:0000259" key="3">
    <source>
        <dbReference type="Pfam" id="PF00149"/>
    </source>
</evidence>
<keyword evidence="2" id="KW-0378">Hydrolase</keyword>
<evidence type="ECO:0000313" key="4">
    <source>
        <dbReference type="EMBL" id="MFC2947820.1"/>
    </source>
</evidence>
<proteinExistence type="predicted"/>
<dbReference type="Pfam" id="PF00149">
    <property type="entry name" value="Metallophos"/>
    <property type="match status" value="1"/>
</dbReference>
<sequence>MYLLTAAILIGVIALLYSGYRNTKSVQINQINLEKIEREKADQEKTDQEKTKPLRILHLSDIHLENLSITPQELYNYINKQHIDLIALTGDFLDRKRSIKRLAPYLEVIGKINPKYGTYANFGNHDYVLKEEPFRRLKQMLIDYGIHTLQNENKAIDINGISLNIIGIDDYGTGRSNLSKSYEGLQNGYNLVLTHDPNVVLEMEEYHFNYLLAGHFHGGQIHWPKPYHLVKMGKLVRMDMVKGMQYFRGRPFYISEGLGQTGVNIRFGSRPEITFHQIELPVEETQAVETRKDVGARLDKHSAAS</sequence>
<dbReference type="PANTHER" id="PTHR31302:SF31">
    <property type="entry name" value="PHOSPHODIESTERASE YAEI"/>
    <property type="match status" value="1"/>
</dbReference>
<organism evidence="4 5">
    <name type="scientific">Virgibacillus sediminis</name>
    <dbReference type="NCBI Taxonomy" id="202260"/>
    <lineage>
        <taxon>Bacteria</taxon>
        <taxon>Bacillati</taxon>
        <taxon>Bacillota</taxon>
        <taxon>Bacilli</taxon>
        <taxon>Bacillales</taxon>
        <taxon>Bacillaceae</taxon>
        <taxon>Virgibacillus</taxon>
    </lineage>
</organism>
<dbReference type="EMBL" id="JBHRRZ010000010">
    <property type="protein sequence ID" value="MFC2947820.1"/>
    <property type="molecule type" value="Genomic_DNA"/>
</dbReference>
<dbReference type="InterPro" id="IPR029052">
    <property type="entry name" value="Metallo-depent_PP-like"/>
</dbReference>
<accession>A0ABV7A4J2</accession>
<dbReference type="InterPro" id="IPR051158">
    <property type="entry name" value="Metallophosphoesterase_sf"/>
</dbReference>
<dbReference type="Proteomes" id="UP001595387">
    <property type="component" value="Unassembled WGS sequence"/>
</dbReference>
<gene>
    <name evidence="4" type="ORF">ACFODW_05635</name>
</gene>
<dbReference type="SUPFAM" id="SSF56300">
    <property type="entry name" value="Metallo-dependent phosphatases"/>
    <property type="match status" value="1"/>
</dbReference>
<comment type="caution">
    <text evidence="4">The sequence shown here is derived from an EMBL/GenBank/DDBJ whole genome shotgun (WGS) entry which is preliminary data.</text>
</comment>
<keyword evidence="5" id="KW-1185">Reference proteome</keyword>
<reference evidence="5" key="1">
    <citation type="journal article" date="2019" name="Int. J. Syst. Evol. Microbiol.">
        <title>The Global Catalogue of Microorganisms (GCM) 10K type strain sequencing project: providing services to taxonomists for standard genome sequencing and annotation.</title>
        <authorList>
            <consortium name="The Broad Institute Genomics Platform"/>
            <consortium name="The Broad Institute Genome Sequencing Center for Infectious Disease"/>
            <person name="Wu L."/>
            <person name="Ma J."/>
        </authorList>
    </citation>
    <scope>NUCLEOTIDE SEQUENCE [LARGE SCALE GENOMIC DNA]</scope>
    <source>
        <strain evidence="5">KCTC 13193</strain>
    </source>
</reference>